<sequence>MLHVRFAATLIEVLHGSGAGNRKLLFARHILRAFWEQCSKYLWTICIPTDTIFVTPMCRNIRLYDRLRGRYRGLFRDLWGLGKEPD</sequence>
<dbReference type="AlphaFoldDB" id="A0A2U3PZL4"/>
<evidence type="ECO:0000313" key="2">
    <source>
        <dbReference type="Proteomes" id="UP000246085"/>
    </source>
</evidence>
<name>A0A2U3PZL4_9BRAD</name>
<proteinExistence type="predicted"/>
<gene>
    <name evidence="1" type="ORF">BRAD3257_3581</name>
</gene>
<reference evidence="1 2" key="1">
    <citation type="submission" date="2018-03" db="EMBL/GenBank/DDBJ databases">
        <authorList>
            <person name="Gully D."/>
        </authorList>
    </citation>
    <scope>NUCLEOTIDE SEQUENCE [LARGE SCALE GENOMIC DNA]</scope>
    <source>
        <strain evidence="1">ORS3257</strain>
    </source>
</reference>
<organism evidence="1 2">
    <name type="scientific">Bradyrhizobium vignae</name>
    <dbReference type="NCBI Taxonomy" id="1549949"/>
    <lineage>
        <taxon>Bacteria</taxon>
        <taxon>Pseudomonadati</taxon>
        <taxon>Pseudomonadota</taxon>
        <taxon>Alphaproteobacteria</taxon>
        <taxon>Hyphomicrobiales</taxon>
        <taxon>Nitrobacteraceae</taxon>
        <taxon>Bradyrhizobium</taxon>
    </lineage>
</organism>
<dbReference type="KEGG" id="bvz:BRAD3257_3581"/>
<accession>A0A2U3PZL4</accession>
<dbReference type="EMBL" id="LS398110">
    <property type="protein sequence ID" value="SPP94604.1"/>
    <property type="molecule type" value="Genomic_DNA"/>
</dbReference>
<dbReference type="Proteomes" id="UP000246085">
    <property type="component" value="Chromosome BRAD3257"/>
</dbReference>
<protein>
    <submittedName>
        <fullName evidence="1">Uncharacterized protein</fullName>
    </submittedName>
</protein>
<evidence type="ECO:0000313" key="1">
    <source>
        <dbReference type="EMBL" id="SPP94604.1"/>
    </source>
</evidence>